<evidence type="ECO:0000313" key="2">
    <source>
        <dbReference type="Proteomes" id="UP000183832"/>
    </source>
</evidence>
<protein>
    <submittedName>
        <fullName evidence="1">CLUMA_CG009300, isoform A</fullName>
    </submittedName>
</protein>
<dbReference type="AlphaFoldDB" id="A0A1J1I6C8"/>
<sequence>MWRLSEIDRTDLSKSKRSPLRASYNPVFILKLKEGVGVNKLEAKESIHHTSDRKYLDNFISYIIFYGNRTTQCTSGHSLIKTLNSTMDPLRVQLSLEKENRTMRVNTNEITEHQQTFNEKCKLNTFNG</sequence>
<dbReference type="EMBL" id="CVRI01000043">
    <property type="protein sequence ID" value="CRK95853.1"/>
    <property type="molecule type" value="Genomic_DNA"/>
</dbReference>
<organism evidence="1 2">
    <name type="scientific">Clunio marinus</name>
    <dbReference type="NCBI Taxonomy" id="568069"/>
    <lineage>
        <taxon>Eukaryota</taxon>
        <taxon>Metazoa</taxon>
        <taxon>Ecdysozoa</taxon>
        <taxon>Arthropoda</taxon>
        <taxon>Hexapoda</taxon>
        <taxon>Insecta</taxon>
        <taxon>Pterygota</taxon>
        <taxon>Neoptera</taxon>
        <taxon>Endopterygota</taxon>
        <taxon>Diptera</taxon>
        <taxon>Nematocera</taxon>
        <taxon>Chironomoidea</taxon>
        <taxon>Chironomidae</taxon>
        <taxon>Clunio</taxon>
    </lineage>
</organism>
<name>A0A1J1I6C8_9DIPT</name>
<accession>A0A1J1I6C8</accession>
<keyword evidence="2" id="KW-1185">Reference proteome</keyword>
<evidence type="ECO:0000313" key="1">
    <source>
        <dbReference type="EMBL" id="CRK95853.1"/>
    </source>
</evidence>
<reference evidence="1 2" key="1">
    <citation type="submission" date="2015-04" db="EMBL/GenBank/DDBJ databases">
        <authorList>
            <person name="Syromyatnikov M.Y."/>
            <person name="Popov V.N."/>
        </authorList>
    </citation>
    <scope>NUCLEOTIDE SEQUENCE [LARGE SCALE GENOMIC DNA]</scope>
</reference>
<proteinExistence type="predicted"/>
<gene>
    <name evidence="1" type="ORF">CLUMA_CG009300</name>
</gene>
<dbReference type="Proteomes" id="UP000183832">
    <property type="component" value="Unassembled WGS sequence"/>
</dbReference>